<dbReference type="InterPro" id="IPR001155">
    <property type="entry name" value="OxRdtase_FMN_N"/>
</dbReference>
<keyword evidence="2" id="KW-0285">Flavoprotein</keyword>
<dbReference type="EMBL" id="WELI01000002">
    <property type="protein sequence ID" value="KAB7731687.1"/>
    <property type="molecule type" value="Genomic_DNA"/>
</dbReference>
<evidence type="ECO:0000256" key="2">
    <source>
        <dbReference type="ARBA" id="ARBA00022630"/>
    </source>
</evidence>
<feature type="domain" description="NADH:flavin oxidoreductase/NADH oxidase N-terminal" evidence="6">
    <location>
        <begin position="4"/>
        <end position="342"/>
    </location>
</feature>
<name>A0A7J5U1N3_9BACT</name>
<dbReference type="Pfam" id="PF00724">
    <property type="entry name" value="Oxidored_FMN"/>
    <property type="match status" value="1"/>
</dbReference>
<accession>A0A7J5U1N3</accession>
<evidence type="ECO:0000313" key="8">
    <source>
        <dbReference type="Proteomes" id="UP000488299"/>
    </source>
</evidence>
<dbReference type="GO" id="GO:0003959">
    <property type="term" value="F:NADPH dehydrogenase activity"/>
    <property type="evidence" value="ECO:0007669"/>
    <property type="project" value="InterPro"/>
</dbReference>
<dbReference type="GO" id="GO:0010181">
    <property type="term" value="F:FMN binding"/>
    <property type="evidence" value="ECO:0007669"/>
    <property type="project" value="InterPro"/>
</dbReference>
<keyword evidence="8" id="KW-1185">Reference proteome</keyword>
<evidence type="ECO:0000313" key="7">
    <source>
        <dbReference type="EMBL" id="KAB7731687.1"/>
    </source>
</evidence>
<reference evidence="7 8" key="1">
    <citation type="submission" date="2019-10" db="EMBL/GenBank/DDBJ databases">
        <title>Rudanella paleaurantiibacter sp. nov., isolated from sludge.</title>
        <authorList>
            <person name="Xu S.Q."/>
        </authorList>
    </citation>
    <scope>NUCLEOTIDE SEQUENCE [LARGE SCALE GENOMIC DNA]</scope>
    <source>
        <strain evidence="7 8">HX-22-17</strain>
    </source>
</reference>
<dbReference type="AlphaFoldDB" id="A0A7J5U1N3"/>
<keyword evidence="3" id="KW-0288">FMN</keyword>
<dbReference type="PANTHER" id="PTHR43303:SF4">
    <property type="entry name" value="NADPH DEHYDROGENASE C23G7.10C-RELATED"/>
    <property type="match status" value="1"/>
</dbReference>
<keyword evidence="4" id="KW-0521">NADP</keyword>
<sequence length="355" mass="38601">MSFLFSPLTLRGLTLKNRIVVSPMCQYSSLDGFVNDWHLVHLGSRAVGGAGLVITEAAAVSPEGRITPHDMGLWTDDHIAGLKRIVDFMAAQGSVAGIQLAHAGRKASHTRPWEGSQGIFPDDPEGWQTVAPSPIPFVEEGPVPTTLDAAGIAKIRADFTAAADRALQAGFKVVEVHAAHGYLLHEFLSPLSNQRTDTYGGSLENRARLVREIVQDVRARWPEDLPLFVRISATDWTEGGWTPDDSVQLAHWLKEDGADLIDCSSGGNVPRASIPLQPGYQVPFAARIKAETSLPTGAVGLITSPEQAEAILADGQADLILLAREFLRDPYFPLHAARQLGDEITWPVQYERARR</sequence>
<comment type="caution">
    <text evidence="7">The sequence shown here is derived from an EMBL/GenBank/DDBJ whole genome shotgun (WGS) entry which is preliminary data.</text>
</comment>
<dbReference type="PANTHER" id="PTHR43303">
    <property type="entry name" value="NADPH DEHYDROGENASE C23G7.10C-RELATED"/>
    <property type="match status" value="1"/>
</dbReference>
<dbReference type="InterPro" id="IPR044152">
    <property type="entry name" value="YqjM-like"/>
</dbReference>
<evidence type="ECO:0000256" key="5">
    <source>
        <dbReference type="ARBA" id="ARBA00023002"/>
    </source>
</evidence>
<protein>
    <submittedName>
        <fullName evidence="7">Oxidoreductase</fullName>
    </submittedName>
</protein>
<dbReference type="Proteomes" id="UP000488299">
    <property type="component" value="Unassembled WGS sequence"/>
</dbReference>
<comment type="cofactor">
    <cofactor evidence="1">
        <name>FMN</name>
        <dbReference type="ChEBI" id="CHEBI:58210"/>
    </cofactor>
</comment>
<keyword evidence="5" id="KW-0560">Oxidoreductase</keyword>
<proteinExistence type="predicted"/>
<dbReference type="GO" id="GO:0050661">
    <property type="term" value="F:NADP binding"/>
    <property type="evidence" value="ECO:0007669"/>
    <property type="project" value="InterPro"/>
</dbReference>
<evidence type="ECO:0000256" key="4">
    <source>
        <dbReference type="ARBA" id="ARBA00022857"/>
    </source>
</evidence>
<dbReference type="RefSeq" id="WP_152123285.1">
    <property type="nucleotide sequence ID" value="NZ_WELI01000002.1"/>
</dbReference>
<dbReference type="SUPFAM" id="SSF51395">
    <property type="entry name" value="FMN-linked oxidoreductases"/>
    <property type="match status" value="1"/>
</dbReference>
<evidence type="ECO:0000259" key="6">
    <source>
        <dbReference type="Pfam" id="PF00724"/>
    </source>
</evidence>
<organism evidence="7 8">
    <name type="scientific">Rudanella paleaurantiibacter</name>
    <dbReference type="NCBI Taxonomy" id="2614655"/>
    <lineage>
        <taxon>Bacteria</taxon>
        <taxon>Pseudomonadati</taxon>
        <taxon>Bacteroidota</taxon>
        <taxon>Cytophagia</taxon>
        <taxon>Cytophagales</taxon>
        <taxon>Cytophagaceae</taxon>
        <taxon>Rudanella</taxon>
    </lineage>
</organism>
<evidence type="ECO:0000256" key="3">
    <source>
        <dbReference type="ARBA" id="ARBA00022643"/>
    </source>
</evidence>
<dbReference type="Gene3D" id="3.20.20.70">
    <property type="entry name" value="Aldolase class I"/>
    <property type="match status" value="1"/>
</dbReference>
<dbReference type="InterPro" id="IPR013785">
    <property type="entry name" value="Aldolase_TIM"/>
</dbReference>
<evidence type="ECO:0000256" key="1">
    <source>
        <dbReference type="ARBA" id="ARBA00001917"/>
    </source>
</evidence>
<gene>
    <name evidence="7" type="ORF">F5984_05525</name>
</gene>
<dbReference type="CDD" id="cd02932">
    <property type="entry name" value="OYE_YqiM_FMN"/>
    <property type="match status" value="1"/>
</dbReference>